<sequence>MTGSLIDVLLVDEGKPVTGVVFSPNGHFLAAVAGRRLHLWDAIRRRPLVPARRPASNRKKRQGNRNGQPHHVVWVNCAAFSPDSSLVAVGGSYEFFDHERGILYDGNPVHVVTLVDVQSGTPVGDPFADADGLPFHGGHDEDITHVAFSPDGTLLTTSSEDGTTWLWDVATRQPRNAHDGEAQLSNDVTNTALSPDGSMMAEAGDNGTIRLWSTTR</sequence>
<feature type="repeat" description="WD" evidence="3">
    <location>
        <begin position="136"/>
        <end position="177"/>
    </location>
</feature>
<dbReference type="PROSITE" id="PS50294">
    <property type="entry name" value="WD_REPEATS_REGION"/>
    <property type="match status" value="2"/>
</dbReference>
<dbReference type="SMART" id="SM00320">
    <property type="entry name" value="WD40"/>
    <property type="match status" value="4"/>
</dbReference>
<evidence type="ECO:0000256" key="1">
    <source>
        <dbReference type="ARBA" id="ARBA00022574"/>
    </source>
</evidence>
<evidence type="ECO:0000256" key="4">
    <source>
        <dbReference type="SAM" id="MobiDB-lite"/>
    </source>
</evidence>
<dbReference type="InterPro" id="IPR001680">
    <property type="entry name" value="WD40_rpt"/>
</dbReference>
<dbReference type="PROSITE" id="PS00678">
    <property type="entry name" value="WD_REPEATS_1"/>
    <property type="match status" value="1"/>
</dbReference>
<dbReference type="PROSITE" id="PS50082">
    <property type="entry name" value="WD_REPEATS_2"/>
    <property type="match status" value="2"/>
</dbReference>
<dbReference type="eggNOG" id="COG2319">
    <property type="taxonomic scope" value="Bacteria"/>
</dbReference>
<dbReference type="Proteomes" id="UP000183376">
    <property type="component" value="Chromosome I"/>
</dbReference>
<accession>A0A1G9V965</accession>
<protein>
    <submittedName>
        <fullName evidence="5">WD domain-containing protein, G-beta repeat-containing protein</fullName>
    </submittedName>
</protein>
<dbReference type="STRING" id="211114.SAMN04489726_2910"/>
<dbReference type="InterPro" id="IPR019775">
    <property type="entry name" value="WD40_repeat_CS"/>
</dbReference>
<feature type="region of interest" description="Disordered" evidence="4">
    <location>
        <begin position="193"/>
        <end position="216"/>
    </location>
</feature>
<dbReference type="SUPFAM" id="SSF82171">
    <property type="entry name" value="DPP6 N-terminal domain-like"/>
    <property type="match status" value="1"/>
</dbReference>
<keyword evidence="6" id="KW-1185">Reference proteome</keyword>
<dbReference type="EMBL" id="LT629701">
    <property type="protein sequence ID" value="SDM68724.1"/>
    <property type="molecule type" value="Genomic_DNA"/>
</dbReference>
<name>A0A1G9V965_ALLAB</name>
<evidence type="ECO:0000313" key="5">
    <source>
        <dbReference type="EMBL" id="SDM68724.1"/>
    </source>
</evidence>
<evidence type="ECO:0000256" key="3">
    <source>
        <dbReference type="PROSITE-ProRule" id="PRU00221"/>
    </source>
</evidence>
<keyword evidence="1 3" id="KW-0853">WD repeat</keyword>
<dbReference type="Gene3D" id="2.130.10.10">
    <property type="entry name" value="YVTN repeat-like/Quinoprotein amine dehydrogenase"/>
    <property type="match status" value="2"/>
</dbReference>
<feature type="repeat" description="WD" evidence="3">
    <location>
        <begin position="181"/>
        <end position="216"/>
    </location>
</feature>
<organism evidence="5 6">
    <name type="scientific">Allokutzneria albata</name>
    <name type="common">Kibdelosporangium albatum</name>
    <dbReference type="NCBI Taxonomy" id="211114"/>
    <lineage>
        <taxon>Bacteria</taxon>
        <taxon>Bacillati</taxon>
        <taxon>Actinomycetota</taxon>
        <taxon>Actinomycetes</taxon>
        <taxon>Pseudonocardiales</taxon>
        <taxon>Pseudonocardiaceae</taxon>
        <taxon>Allokutzneria</taxon>
    </lineage>
</organism>
<proteinExistence type="predicted"/>
<dbReference type="PANTHER" id="PTHR19879">
    <property type="entry name" value="TRANSCRIPTION INITIATION FACTOR TFIID"/>
    <property type="match status" value="1"/>
</dbReference>
<gene>
    <name evidence="5" type="ORF">SAMN04489726_2910</name>
</gene>
<evidence type="ECO:0000313" key="6">
    <source>
        <dbReference type="Proteomes" id="UP000183376"/>
    </source>
</evidence>
<dbReference type="OrthoDB" id="9762169at2"/>
<dbReference type="Pfam" id="PF00400">
    <property type="entry name" value="WD40"/>
    <property type="match status" value="4"/>
</dbReference>
<keyword evidence="2" id="KW-0677">Repeat</keyword>
<evidence type="ECO:0000256" key="2">
    <source>
        <dbReference type="ARBA" id="ARBA00022737"/>
    </source>
</evidence>
<dbReference type="RefSeq" id="WP_030429606.1">
    <property type="nucleotide sequence ID" value="NZ_JOEF01000007.1"/>
</dbReference>
<dbReference type="InterPro" id="IPR015943">
    <property type="entry name" value="WD40/YVTN_repeat-like_dom_sf"/>
</dbReference>
<dbReference type="AlphaFoldDB" id="A0A1G9V965"/>
<dbReference type="PANTHER" id="PTHR19879:SF9">
    <property type="entry name" value="TRANSCRIPTION INITIATION FACTOR TFIID SUBUNIT 5"/>
    <property type="match status" value="1"/>
</dbReference>
<reference evidence="5 6" key="1">
    <citation type="submission" date="2016-10" db="EMBL/GenBank/DDBJ databases">
        <authorList>
            <person name="de Groot N.N."/>
        </authorList>
    </citation>
    <scope>NUCLEOTIDE SEQUENCE [LARGE SCALE GENOMIC DNA]</scope>
    <source>
        <strain evidence="5 6">DSM 44149</strain>
    </source>
</reference>